<protein>
    <submittedName>
        <fullName evidence="1">Uncharacterized protein</fullName>
    </submittedName>
</protein>
<keyword evidence="2" id="KW-1185">Reference proteome</keyword>
<dbReference type="KEGG" id="vg:54998193"/>
<name>A0A345MKF0_9CAUD</name>
<dbReference type="Proteomes" id="UP000258104">
    <property type="component" value="Segment"/>
</dbReference>
<sequence length="97" mass="11138">MEPTQLLTKSITWVNDNRDAYTQIERQCLIMSCDNRVPRVKHAAEIVRGNGVAVNNSALAFVARLIEHNTGVRSWTAKSKIDDLLTEDFWKAWDKKH</sequence>
<accession>A0A345MKF0</accession>
<proteinExistence type="predicted"/>
<dbReference type="GeneID" id="54998193"/>
<evidence type="ECO:0000313" key="2">
    <source>
        <dbReference type="Proteomes" id="UP000258104"/>
    </source>
</evidence>
<dbReference type="EMBL" id="MH626557">
    <property type="protein sequence ID" value="AXH71813.1"/>
    <property type="molecule type" value="Genomic_DNA"/>
</dbReference>
<dbReference type="RefSeq" id="YP_009807315.1">
    <property type="nucleotide sequence ID" value="NC_048022.1"/>
</dbReference>
<organism evidence="1 2">
    <name type="scientific">Eggerthella phage PMBT5</name>
    <dbReference type="NCBI Taxonomy" id="2283015"/>
    <lineage>
        <taxon>Viruses</taxon>
        <taxon>Duplodnaviria</taxon>
        <taxon>Heunggongvirae</taxon>
        <taxon>Uroviricota</taxon>
        <taxon>Caudoviricetes</taxon>
        <taxon>Lentavirus</taxon>
        <taxon>Lentavirus PMBT5</taxon>
    </lineage>
</organism>
<evidence type="ECO:0000313" key="1">
    <source>
        <dbReference type="EMBL" id="AXH71813.1"/>
    </source>
</evidence>
<reference evidence="1 2" key="1">
    <citation type="submission" date="2018-07" db="EMBL/GenBank/DDBJ databases">
        <title>Complete genome of the first Eggerthella lenta phage.</title>
        <authorList>
            <person name="Koberg S."/>
            <person name="Brinks E."/>
        </authorList>
    </citation>
    <scope>NUCLEOTIDE SEQUENCE [LARGE SCALE GENOMIC DNA]</scope>
</reference>